<keyword evidence="1" id="KW-0472">Membrane</keyword>
<sequence>MRYDVQTSTIRHIFTICFSIFNCSKVSVVCTFVFLSILFSLYKSCPIF</sequence>
<name>A0A0E9QDU6_ANGAN</name>
<evidence type="ECO:0000313" key="2">
    <source>
        <dbReference type="EMBL" id="JAH14954.1"/>
    </source>
</evidence>
<feature type="transmembrane region" description="Helical" evidence="1">
    <location>
        <begin position="12"/>
        <end position="42"/>
    </location>
</feature>
<dbReference type="AlphaFoldDB" id="A0A0E9QDU6"/>
<reference evidence="2" key="1">
    <citation type="submission" date="2014-11" db="EMBL/GenBank/DDBJ databases">
        <authorList>
            <person name="Amaro Gonzalez C."/>
        </authorList>
    </citation>
    <scope>NUCLEOTIDE SEQUENCE</scope>
</reference>
<reference evidence="2" key="2">
    <citation type="journal article" date="2015" name="Fish Shellfish Immunol.">
        <title>Early steps in the European eel (Anguilla anguilla)-Vibrio vulnificus interaction in the gills: Role of the RtxA13 toxin.</title>
        <authorList>
            <person name="Callol A."/>
            <person name="Pajuelo D."/>
            <person name="Ebbesson L."/>
            <person name="Teles M."/>
            <person name="MacKenzie S."/>
            <person name="Amaro C."/>
        </authorList>
    </citation>
    <scope>NUCLEOTIDE SEQUENCE</scope>
</reference>
<keyword evidence="1" id="KW-1133">Transmembrane helix</keyword>
<protein>
    <submittedName>
        <fullName evidence="2">Uncharacterized protein</fullName>
    </submittedName>
</protein>
<dbReference type="EMBL" id="GBXM01093623">
    <property type="protein sequence ID" value="JAH14954.1"/>
    <property type="molecule type" value="Transcribed_RNA"/>
</dbReference>
<keyword evidence="1" id="KW-0812">Transmembrane</keyword>
<accession>A0A0E9QDU6</accession>
<organism evidence="2">
    <name type="scientific">Anguilla anguilla</name>
    <name type="common">European freshwater eel</name>
    <name type="synonym">Muraena anguilla</name>
    <dbReference type="NCBI Taxonomy" id="7936"/>
    <lineage>
        <taxon>Eukaryota</taxon>
        <taxon>Metazoa</taxon>
        <taxon>Chordata</taxon>
        <taxon>Craniata</taxon>
        <taxon>Vertebrata</taxon>
        <taxon>Euteleostomi</taxon>
        <taxon>Actinopterygii</taxon>
        <taxon>Neopterygii</taxon>
        <taxon>Teleostei</taxon>
        <taxon>Anguilliformes</taxon>
        <taxon>Anguillidae</taxon>
        <taxon>Anguilla</taxon>
    </lineage>
</organism>
<evidence type="ECO:0000256" key="1">
    <source>
        <dbReference type="SAM" id="Phobius"/>
    </source>
</evidence>
<proteinExistence type="predicted"/>